<name>A0A6V8LGP2_9ACTN</name>
<evidence type="ECO:0000256" key="1">
    <source>
        <dbReference type="SAM" id="MobiDB-lite"/>
    </source>
</evidence>
<organism evidence="2 3">
    <name type="scientific">Phytohabitans rumicis</name>
    <dbReference type="NCBI Taxonomy" id="1076125"/>
    <lineage>
        <taxon>Bacteria</taxon>
        <taxon>Bacillati</taxon>
        <taxon>Actinomycetota</taxon>
        <taxon>Actinomycetes</taxon>
        <taxon>Micromonosporales</taxon>
        <taxon>Micromonosporaceae</taxon>
    </lineage>
</organism>
<dbReference type="EMBL" id="BLPG01000001">
    <property type="protein sequence ID" value="GFJ95424.1"/>
    <property type="molecule type" value="Genomic_DNA"/>
</dbReference>
<protein>
    <recommendedName>
        <fullName evidence="4">Secreted protein</fullName>
    </recommendedName>
</protein>
<gene>
    <name evidence="2" type="ORF">Prum_090660</name>
</gene>
<sequence length="355" mass="36801">MRTSIKLGGYALGLVAVFGAALGVGNLVGDPAPVAGGAAPAHPAPAVGVPGGLQVSQDGYRLVPASRELATGAPAQFAFRVLGPDGQPVTRYTATHEKDLHLIVVRRDLSGFQHVHPTLAADGTWSIPLRAGAPGQYRVFADFQPAGRDSGLTLGVDVPAAGLYRPVAVPAPAPVAAVDGYQVTLAGALVPGTSSKLTLTVTRAGQPVTDLQPYLGAYGHLVALRDGDLAYLHVHPDEASTDPGPAITFYAEVPSTGTYRLYLDFKHGDTVRTAEFTAAAGTGAAAAAPPPPPPPTTVTTRASPAAPPRRPRQGRGRASALRRRVDQGLPRRSRAKGRALISKPRPYALDRRPKP</sequence>
<keyword evidence="3" id="KW-1185">Reference proteome</keyword>
<feature type="region of interest" description="Disordered" evidence="1">
    <location>
        <begin position="282"/>
        <end position="355"/>
    </location>
</feature>
<dbReference type="AlphaFoldDB" id="A0A6V8LGP2"/>
<evidence type="ECO:0000313" key="3">
    <source>
        <dbReference type="Proteomes" id="UP000482960"/>
    </source>
</evidence>
<dbReference type="Proteomes" id="UP000482960">
    <property type="component" value="Unassembled WGS sequence"/>
</dbReference>
<accession>A0A6V8LGP2</accession>
<dbReference type="RefSeq" id="WP_218577640.1">
    <property type="nucleotide sequence ID" value="NZ_BLPG01000001.1"/>
</dbReference>
<proteinExistence type="predicted"/>
<evidence type="ECO:0000313" key="2">
    <source>
        <dbReference type="EMBL" id="GFJ95424.1"/>
    </source>
</evidence>
<evidence type="ECO:0008006" key="4">
    <source>
        <dbReference type="Google" id="ProtNLM"/>
    </source>
</evidence>
<reference evidence="2 3" key="1">
    <citation type="submission" date="2020-03" db="EMBL/GenBank/DDBJ databases">
        <title>Whole genome shotgun sequence of Phytohabitans rumicis NBRC 108638.</title>
        <authorList>
            <person name="Komaki H."/>
            <person name="Tamura T."/>
        </authorList>
    </citation>
    <scope>NUCLEOTIDE SEQUENCE [LARGE SCALE GENOMIC DNA]</scope>
    <source>
        <strain evidence="2 3">NBRC 108638</strain>
    </source>
</reference>
<reference evidence="2 3" key="2">
    <citation type="submission" date="2020-03" db="EMBL/GenBank/DDBJ databases">
        <authorList>
            <person name="Ichikawa N."/>
            <person name="Kimura A."/>
            <person name="Kitahashi Y."/>
            <person name="Uohara A."/>
        </authorList>
    </citation>
    <scope>NUCLEOTIDE SEQUENCE [LARGE SCALE GENOMIC DNA]</scope>
    <source>
        <strain evidence="2 3">NBRC 108638</strain>
    </source>
</reference>
<comment type="caution">
    <text evidence="2">The sequence shown here is derived from an EMBL/GenBank/DDBJ whole genome shotgun (WGS) entry which is preliminary data.</text>
</comment>